<comment type="caution">
    <text evidence="1">The sequence shown here is derived from an EMBL/GenBank/DDBJ whole genome shotgun (WGS) entry which is preliminary data.</text>
</comment>
<evidence type="ECO:0000313" key="1">
    <source>
        <dbReference type="EMBL" id="KAK6516093.1"/>
    </source>
</evidence>
<dbReference type="EMBL" id="JAVHJM010000003">
    <property type="protein sequence ID" value="KAK6516093.1"/>
    <property type="molecule type" value="Genomic_DNA"/>
</dbReference>
<gene>
    <name evidence="1" type="ORF">TWF506_006004</name>
</gene>
<protein>
    <submittedName>
        <fullName evidence="1">Uncharacterized protein</fullName>
    </submittedName>
</protein>
<name>A0AAN8RNN5_9PEZI</name>
<reference evidence="1 2" key="1">
    <citation type="submission" date="2019-10" db="EMBL/GenBank/DDBJ databases">
        <authorList>
            <person name="Palmer J.M."/>
        </authorList>
    </citation>
    <scope>NUCLEOTIDE SEQUENCE [LARGE SCALE GENOMIC DNA]</scope>
    <source>
        <strain evidence="1 2">TWF506</strain>
    </source>
</reference>
<organism evidence="1 2">
    <name type="scientific">Arthrobotrys conoides</name>
    <dbReference type="NCBI Taxonomy" id="74498"/>
    <lineage>
        <taxon>Eukaryota</taxon>
        <taxon>Fungi</taxon>
        <taxon>Dikarya</taxon>
        <taxon>Ascomycota</taxon>
        <taxon>Pezizomycotina</taxon>
        <taxon>Orbiliomycetes</taxon>
        <taxon>Orbiliales</taxon>
        <taxon>Orbiliaceae</taxon>
        <taxon>Arthrobotrys</taxon>
    </lineage>
</organism>
<dbReference type="AlphaFoldDB" id="A0AAN8RNN5"/>
<sequence length="80" mass="8754">MSRQCYRPILGAGLSASRLVPKTNNTLDASKTASPEKREDKLGKTLRNWKGILKSSQVDVALACEAHKHGLAFLTADEKM</sequence>
<proteinExistence type="predicted"/>
<dbReference type="Proteomes" id="UP001307849">
    <property type="component" value="Unassembled WGS sequence"/>
</dbReference>
<accession>A0AAN8RNN5</accession>
<keyword evidence="2" id="KW-1185">Reference proteome</keyword>
<evidence type="ECO:0000313" key="2">
    <source>
        <dbReference type="Proteomes" id="UP001307849"/>
    </source>
</evidence>